<evidence type="ECO:0000313" key="11">
    <source>
        <dbReference type="Proteomes" id="UP001500908"/>
    </source>
</evidence>
<evidence type="ECO:0000256" key="1">
    <source>
        <dbReference type="ARBA" id="ARBA00004651"/>
    </source>
</evidence>
<evidence type="ECO:0000256" key="8">
    <source>
        <dbReference type="SAM" id="Phobius"/>
    </source>
</evidence>
<dbReference type="InterPro" id="IPR036259">
    <property type="entry name" value="MFS_trans_sf"/>
</dbReference>
<protein>
    <submittedName>
        <fullName evidence="10">MFS transporter</fullName>
    </submittedName>
</protein>
<evidence type="ECO:0000256" key="4">
    <source>
        <dbReference type="ARBA" id="ARBA00022692"/>
    </source>
</evidence>
<feature type="transmembrane region" description="Helical" evidence="8">
    <location>
        <begin position="166"/>
        <end position="185"/>
    </location>
</feature>
<sequence length="431" mass="44049">MRTLRSLSGFSPAIRLLLVNQLGVTTGFYLLIPYLAGYLSGDAGLSLAVVGVVLGARNLSQQGLFLIGGTAADRIGPRAVIITGCLLRAVGFALFALPPNLGVLLAGSLLSGLAGALFNPAVRAYVAHAAGDRRADAFALLNLFSSVGMCAGPLLGAVLIVVDFRLSAAIAALLFLALALAQVAVLPPYRGEAVQPGVLANWRDVFTNVPFMGFTLATTGLFALHNQLYLLLPAAATEVAGSQAATAAVFLAATVTTLTLQVRVTAWCQRRWSRPVAITVGLAVLGLAFLPPMLVGILTAAAEFAPHTQAALRLGAVLLAACLLALGIAIAQPFVLELVPEFGPPALTGTYFGVFYLLSGLVAAGGNAAIGWLGDIGGGATTWLPWACCMALAGLCAAAMAGRRRGVPARSPVGATATPTRTGPHPTPSPK</sequence>
<dbReference type="Gene3D" id="1.20.1250.20">
    <property type="entry name" value="MFS general substrate transporter like domains"/>
    <property type="match status" value="1"/>
</dbReference>
<dbReference type="EMBL" id="BAABDD010000038">
    <property type="protein sequence ID" value="GAA3763340.1"/>
    <property type="molecule type" value="Genomic_DNA"/>
</dbReference>
<feature type="transmembrane region" description="Helical" evidence="8">
    <location>
        <begin position="205"/>
        <end position="224"/>
    </location>
</feature>
<feature type="transmembrane region" description="Helical" evidence="8">
    <location>
        <begin position="351"/>
        <end position="371"/>
    </location>
</feature>
<gene>
    <name evidence="10" type="ORF">GCM10022402_45990</name>
</gene>
<dbReference type="InterPro" id="IPR050171">
    <property type="entry name" value="MFS_Transporters"/>
</dbReference>
<keyword evidence="3" id="KW-1003">Cell membrane</keyword>
<dbReference type="Proteomes" id="UP001500908">
    <property type="component" value="Unassembled WGS sequence"/>
</dbReference>
<keyword evidence="6 8" id="KW-0472">Membrane</keyword>
<dbReference type="Pfam" id="PF07690">
    <property type="entry name" value="MFS_1"/>
    <property type="match status" value="1"/>
</dbReference>
<evidence type="ECO:0000256" key="7">
    <source>
        <dbReference type="SAM" id="MobiDB-lite"/>
    </source>
</evidence>
<feature type="region of interest" description="Disordered" evidence="7">
    <location>
        <begin position="408"/>
        <end position="431"/>
    </location>
</feature>
<accession>A0ABP7GFH3</accession>
<organism evidence="10 11">
    <name type="scientific">Salinactinospora qingdaonensis</name>
    <dbReference type="NCBI Taxonomy" id="702744"/>
    <lineage>
        <taxon>Bacteria</taxon>
        <taxon>Bacillati</taxon>
        <taxon>Actinomycetota</taxon>
        <taxon>Actinomycetes</taxon>
        <taxon>Streptosporangiales</taxon>
        <taxon>Nocardiopsidaceae</taxon>
        <taxon>Salinactinospora</taxon>
    </lineage>
</organism>
<evidence type="ECO:0000256" key="6">
    <source>
        <dbReference type="ARBA" id="ARBA00023136"/>
    </source>
</evidence>
<dbReference type="PANTHER" id="PTHR23517">
    <property type="entry name" value="RESISTANCE PROTEIN MDTM, PUTATIVE-RELATED-RELATED"/>
    <property type="match status" value="1"/>
</dbReference>
<feature type="transmembrane region" description="Helical" evidence="8">
    <location>
        <begin position="38"/>
        <end position="59"/>
    </location>
</feature>
<dbReference type="RefSeq" id="WP_344976379.1">
    <property type="nucleotide sequence ID" value="NZ_BAABDD010000038.1"/>
</dbReference>
<dbReference type="InterPro" id="IPR011701">
    <property type="entry name" value="MFS"/>
</dbReference>
<dbReference type="PANTHER" id="PTHR23517:SF2">
    <property type="entry name" value="MULTIDRUG RESISTANCE PROTEIN MDTH"/>
    <property type="match status" value="1"/>
</dbReference>
<reference evidence="11" key="1">
    <citation type="journal article" date="2019" name="Int. J. Syst. Evol. Microbiol.">
        <title>The Global Catalogue of Microorganisms (GCM) 10K type strain sequencing project: providing services to taxonomists for standard genome sequencing and annotation.</title>
        <authorList>
            <consortium name="The Broad Institute Genomics Platform"/>
            <consortium name="The Broad Institute Genome Sequencing Center for Infectious Disease"/>
            <person name="Wu L."/>
            <person name="Ma J."/>
        </authorList>
    </citation>
    <scope>NUCLEOTIDE SEQUENCE [LARGE SCALE GENOMIC DNA]</scope>
    <source>
        <strain evidence="11">JCM 17137</strain>
    </source>
</reference>
<feature type="transmembrane region" description="Helical" evidence="8">
    <location>
        <begin position="138"/>
        <end position="160"/>
    </location>
</feature>
<dbReference type="PROSITE" id="PS50850">
    <property type="entry name" value="MFS"/>
    <property type="match status" value="1"/>
</dbReference>
<proteinExistence type="predicted"/>
<feature type="transmembrane region" description="Helical" evidence="8">
    <location>
        <begin position="244"/>
        <end position="264"/>
    </location>
</feature>
<keyword evidence="11" id="KW-1185">Reference proteome</keyword>
<feature type="transmembrane region" description="Helical" evidence="8">
    <location>
        <begin position="383"/>
        <end position="402"/>
    </location>
</feature>
<feature type="domain" description="Major facilitator superfamily (MFS) profile" evidence="9">
    <location>
        <begin position="1"/>
        <end position="405"/>
    </location>
</feature>
<evidence type="ECO:0000256" key="3">
    <source>
        <dbReference type="ARBA" id="ARBA00022475"/>
    </source>
</evidence>
<name>A0ABP7GFH3_9ACTN</name>
<comment type="subcellular location">
    <subcellularLocation>
        <location evidence="1">Cell membrane</location>
        <topology evidence="1">Multi-pass membrane protein</topology>
    </subcellularLocation>
</comment>
<dbReference type="SUPFAM" id="SSF103473">
    <property type="entry name" value="MFS general substrate transporter"/>
    <property type="match status" value="1"/>
</dbReference>
<feature type="transmembrane region" description="Helical" evidence="8">
    <location>
        <begin position="103"/>
        <end position="126"/>
    </location>
</feature>
<comment type="caution">
    <text evidence="10">The sequence shown here is derived from an EMBL/GenBank/DDBJ whole genome shotgun (WGS) entry which is preliminary data.</text>
</comment>
<evidence type="ECO:0000259" key="9">
    <source>
        <dbReference type="PROSITE" id="PS50850"/>
    </source>
</evidence>
<evidence type="ECO:0000313" key="10">
    <source>
        <dbReference type="EMBL" id="GAA3763340.1"/>
    </source>
</evidence>
<feature type="transmembrane region" description="Helical" evidence="8">
    <location>
        <begin position="12"/>
        <end position="32"/>
    </location>
</feature>
<feature type="transmembrane region" description="Helical" evidence="8">
    <location>
        <begin position="276"/>
        <end position="302"/>
    </location>
</feature>
<evidence type="ECO:0000256" key="2">
    <source>
        <dbReference type="ARBA" id="ARBA00022448"/>
    </source>
</evidence>
<dbReference type="InterPro" id="IPR020846">
    <property type="entry name" value="MFS_dom"/>
</dbReference>
<keyword evidence="4 8" id="KW-0812">Transmembrane</keyword>
<evidence type="ECO:0000256" key="5">
    <source>
        <dbReference type="ARBA" id="ARBA00022989"/>
    </source>
</evidence>
<keyword evidence="5 8" id="KW-1133">Transmembrane helix</keyword>
<feature type="transmembrane region" description="Helical" evidence="8">
    <location>
        <begin position="79"/>
        <end position="97"/>
    </location>
</feature>
<feature type="transmembrane region" description="Helical" evidence="8">
    <location>
        <begin position="314"/>
        <end position="339"/>
    </location>
</feature>
<keyword evidence="2" id="KW-0813">Transport</keyword>